<sequence>MYVFFRSSVTLLGLDLLRCHPVFSYFFRARSSPFRILYIIQSVLGVRRALLLSRLFGALPVAIDNSV</sequence>
<dbReference type="EMBL" id="JAMKOV010000014">
    <property type="protein sequence ID" value="KAI8037048.1"/>
    <property type="molecule type" value="Genomic_DNA"/>
</dbReference>
<accession>A0A9P9YHX8</accession>
<gene>
    <name evidence="1" type="ORF">M5D96_010365</name>
</gene>
<feature type="non-terminal residue" evidence="1">
    <location>
        <position position="1"/>
    </location>
</feature>
<proteinExistence type="predicted"/>
<dbReference type="Proteomes" id="UP001059596">
    <property type="component" value="Unassembled WGS sequence"/>
</dbReference>
<keyword evidence="2" id="KW-1185">Reference proteome</keyword>
<comment type="caution">
    <text evidence="1">The sequence shown here is derived from an EMBL/GenBank/DDBJ whole genome shotgun (WGS) entry which is preliminary data.</text>
</comment>
<dbReference type="AlphaFoldDB" id="A0A9P9YHX8"/>
<evidence type="ECO:0000313" key="2">
    <source>
        <dbReference type="Proteomes" id="UP001059596"/>
    </source>
</evidence>
<reference evidence="1" key="1">
    <citation type="journal article" date="2023" name="Genome Biol. Evol.">
        <title>Long-read-based Genome Assembly of Drosophila gunungcola Reveals Fewer Chemosensory Genes in Flower-breeding Species.</title>
        <authorList>
            <person name="Negi A."/>
            <person name="Liao B.Y."/>
            <person name="Yeh S.D."/>
        </authorList>
    </citation>
    <scope>NUCLEOTIDE SEQUENCE</scope>
    <source>
        <strain evidence="1">Sukarami</strain>
    </source>
</reference>
<organism evidence="1 2">
    <name type="scientific">Drosophila gunungcola</name>
    <name type="common">fruit fly</name>
    <dbReference type="NCBI Taxonomy" id="103775"/>
    <lineage>
        <taxon>Eukaryota</taxon>
        <taxon>Metazoa</taxon>
        <taxon>Ecdysozoa</taxon>
        <taxon>Arthropoda</taxon>
        <taxon>Hexapoda</taxon>
        <taxon>Insecta</taxon>
        <taxon>Pterygota</taxon>
        <taxon>Neoptera</taxon>
        <taxon>Endopterygota</taxon>
        <taxon>Diptera</taxon>
        <taxon>Brachycera</taxon>
        <taxon>Muscomorpha</taxon>
        <taxon>Ephydroidea</taxon>
        <taxon>Drosophilidae</taxon>
        <taxon>Drosophila</taxon>
        <taxon>Sophophora</taxon>
    </lineage>
</organism>
<evidence type="ECO:0000313" key="1">
    <source>
        <dbReference type="EMBL" id="KAI8037048.1"/>
    </source>
</evidence>
<protein>
    <submittedName>
        <fullName evidence="1">Uncharacterized protein</fullName>
    </submittedName>
</protein>
<name>A0A9P9YHX8_9MUSC</name>